<organism evidence="2 3">
    <name type="scientific">Linum trigynum</name>
    <dbReference type="NCBI Taxonomy" id="586398"/>
    <lineage>
        <taxon>Eukaryota</taxon>
        <taxon>Viridiplantae</taxon>
        <taxon>Streptophyta</taxon>
        <taxon>Embryophyta</taxon>
        <taxon>Tracheophyta</taxon>
        <taxon>Spermatophyta</taxon>
        <taxon>Magnoliopsida</taxon>
        <taxon>eudicotyledons</taxon>
        <taxon>Gunneridae</taxon>
        <taxon>Pentapetalae</taxon>
        <taxon>rosids</taxon>
        <taxon>fabids</taxon>
        <taxon>Malpighiales</taxon>
        <taxon>Linaceae</taxon>
        <taxon>Linum</taxon>
    </lineage>
</organism>
<protein>
    <submittedName>
        <fullName evidence="2">Uncharacterized protein</fullName>
    </submittedName>
</protein>
<name>A0AAV2FDY9_9ROSI</name>
<gene>
    <name evidence="2" type="ORF">LTRI10_LOCUS36521</name>
</gene>
<keyword evidence="3" id="KW-1185">Reference proteome</keyword>
<evidence type="ECO:0000313" key="3">
    <source>
        <dbReference type="Proteomes" id="UP001497516"/>
    </source>
</evidence>
<proteinExistence type="predicted"/>
<sequence length="89" mass="9873">MGSGGFGNLQRRAEAGYPPWETPRADGDEAVKAWKWGKGLGPNRVWTSTTSGIWPTRPTPNINLPSPITDSVDPDIDHHTWYLELNGWS</sequence>
<feature type="region of interest" description="Disordered" evidence="1">
    <location>
        <begin position="1"/>
        <end position="25"/>
    </location>
</feature>
<reference evidence="2 3" key="1">
    <citation type="submission" date="2024-04" db="EMBL/GenBank/DDBJ databases">
        <authorList>
            <person name="Fracassetti M."/>
        </authorList>
    </citation>
    <scope>NUCLEOTIDE SEQUENCE [LARGE SCALE GENOMIC DNA]</scope>
</reference>
<dbReference type="AlphaFoldDB" id="A0AAV2FDY9"/>
<evidence type="ECO:0000313" key="2">
    <source>
        <dbReference type="EMBL" id="CAL1396137.1"/>
    </source>
</evidence>
<accession>A0AAV2FDY9</accession>
<evidence type="ECO:0000256" key="1">
    <source>
        <dbReference type="SAM" id="MobiDB-lite"/>
    </source>
</evidence>
<dbReference type="Proteomes" id="UP001497516">
    <property type="component" value="Chromosome 6"/>
</dbReference>
<dbReference type="EMBL" id="OZ034819">
    <property type="protein sequence ID" value="CAL1396137.1"/>
    <property type="molecule type" value="Genomic_DNA"/>
</dbReference>